<proteinExistence type="predicted"/>
<dbReference type="Pfam" id="PF01890">
    <property type="entry name" value="CbiG_C"/>
    <property type="match status" value="1"/>
</dbReference>
<dbReference type="EMBL" id="JADEWB010000083">
    <property type="protein sequence ID" value="MBE9237207.1"/>
    <property type="molecule type" value="Genomic_DNA"/>
</dbReference>
<keyword evidence="3" id="KW-1185">Reference proteome</keyword>
<feature type="domain" description="CobE/GbiG C-terminal" evidence="1">
    <location>
        <begin position="13"/>
        <end position="140"/>
    </location>
</feature>
<dbReference type="InterPro" id="IPR052553">
    <property type="entry name" value="CbiG_hydrolase"/>
</dbReference>
<accession>A0ABR9VGG9</accession>
<evidence type="ECO:0000259" key="1">
    <source>
        <dbReference type="Pfam" id="PF01890"/>
    </source>
</evidence>
<dbReference type="InterPro" id="IPR036518">
    <property type="entry name" value="CobE/GbiG_C_sf"/>
</dbReference>
<organism evidence="2 3">
    <name type="scientific">Sphaerospermopsis aphanizomenoides LEGE 00250</name>
    <dbReference type="NCBI Taxonomy" id="2777972"/>
    <lineage>
        <taxon>Bacteria</taxon>
        <taxon>Bacillati</taxon>
        <taxon>Cyanobacteriota</taxon>
        <taxon>Cyanophyceae</taxon>
        <taxon>Nostocales</taxon>
        <taxon>Aphanizomenonaceae</taxon>
        <taxon>Sphaerospermopsis</taxon>
        <taxon>Sphaerospermopsis aphanizomenoides</taxon>
    </lineage>
</organism>
<name>A0ABR9VGG9_9CYAN</name>
<evidence type="ECO:0000313" key="2">
    <source>
        <dbReference type="EMBL" id="MBE9237207.1"/>
    </source>
</evidence>
<reference evidence="2 3" key="1">
    <citation type="submission" date="2020-10" db="EMBL/GenBank/DDBJ databases">
        <authorList>
            <person name="Castelo-Branco R."/>
            <person name="Eusebio N."/>
            <person name="Adriana R."/>
            <person name="Vieira A."/>
            <person name="Brugerolle De Fraissinette N."/>
            <person name="Rezende De Castro R."/>
            <person name="Schneider M.P."/>
            <person name="Vasconcelos V."/>
            <person name="Leao P.N."/>
        </authorList>
    </citation>
    <scope>NUCLEOTIDE SEQUENCE [LARGE SCALE GENOMIC DNA]</scope>
    <source>
        <strain evidence="2 3">LEGE 00250</strain>
    </source>
</reference>
<protein>
    <submittedName>
        <fullName evidence="2">Cobalamin biosynthesis protein</fullName>
    </submittedName>
</protein>
<dbReference type="PANTHER" id="PTHR37477">
    <property type="entry name" value="COBALT-PRECORRIN-5A HYDROLASE"/>
    <property type="match status" value="1"/>
</dbReference>
<comment type="caution">
    <text evidence="2">The sequence shown here is derived from an EMBL/GenBank/DDBJ whole genome shotgun (WGS) entry which is preliminary data.</text>
</comment>
<dbReference type="Gene3D" id="3.30.420.180">
    <property type="entry name" value="CobE/GbiG C-terminal domain"/>
    <property type="match status" value="1"/>
</dbReference>
<gene>
    <name evidence="2" type="ORF">IQ227_14515</name>
</gene>
<evidence type="ECO:0000313" key="3">
    <source>
        <dbReference type="Proteomes" id="UP000606776"/>
    </source>
</evidence>
<dbReference type="SUPFAM" id="SSF159664">
    <property type="entry name" value="CobE/GbiG C-terminal domain-like"/>
    <property type="match status" value="1"/>
</dbReference>
<dbReference type="InterPro" id="IPR002750">
    <property type="entry name" value="CobE/GbiG_C"/>
</dbReference>
<dbReference type="Proteomes" id="UP000606776">
    <property type="component" value="Unassembled WGS sequence"/>
</dbReference>
<dbReference type="PANTHER" id="PTHR37477:SF1">
    <property type="entry name" value="COBALT-PRECORRIN-5A HYDROLASE"/>
    <property type="match status" value="1"/>
</dbReference>
<sequence>MITASVQQLVNSLWVGIGCQKGISSELIDIAIERTFQTYQLAYTDLAGIASIDIKASELGVREFCRIHNLPLKTFTAEVLAGVSVPNPGKIITETVGTPSVAEAAAILAASHNTSAVSLLVPKQIFRLPGEVGAVTIAVAGCRV</sequence>
<dbReference type="RefSeq" id="WP_193943162.1">
    <property type="nucleotide sequence ID" value="NZ_JADEWB010000083.1"/>
</dbReference>